<sequence length="125" mass="14240">MKLMTMSVTKSSSEWPELKNRESISADSSEAFSWSSWFFSLTMFLANSRTSETATRSCFSDPIFNFFWIFQIMDSGLRNLLVLISVASSNASANLDCSRDGFKYSGWNPKAILQMLSNANRWRMS</sequence>
<proteinExistence type="predicted"/>
<evidence type="ECO:0000313" key="2">
    <source>
        <dbReference type="Proteomes" id="UP000828941"/>
    </source>
</evidence>
<name>A0ACB9PLI6_BAUVA</name>
<dbReference type="EMBL" id="CM039429">
    <property type="protein sequence ID" value="KAI4349423.1"/>
    <property type="molecule type" value="Genomic_DNA"/>
</dbReference>
<keyword evidence="2" id="KW-1185">Reference proteome</keyword>
<dbReference type="Proteomes" id="UP000828941">
    <property type="component" value="Chromosome 4"/>
</dbReference>
<accession>A0ACB9PLI6</accession>
<organism evidence="1 2">
    <name type="scientific">Bauhinia variegata</name>
    <name type="common">Purple orchid tree</name>
    <name type="synonym">Phanera variegata</name>
    <dbReference type="NCBI Taxonomy" id="167791"/>
    <lineage>
        <taxon>Eukaryota</taxon>
        <taxon>Viridiplantae</taxon>
        <taxon>Streptophyta</taxon>
        <taxon>Embryophyta</taxon>
        <taxon>Tracheophyta</taxon>
        <taxon>Spermatophyta</taxon>
        <taxon>Magnoliopsida</taxon>
        <taxon>eudicotyledons</taxon>
        <taxon>Gunneridae</taxon>
        <taxon>Pentapetalae</taxon>
        <taxon>rosids</taxon>
        <taxon>fabids</taxon>
        <taxon>Fabales</taxon>
        <taxon>Fabaceae</taxon>
        <taxon>Cercidoideae</taxon>
        <taxon>Cercideae</taxon>
        <taxon>Bauhiniinae</taxon>
        <taxon>Bauhinia</taxon>
    </lineage>
</organism>
<evidence type="ECO:0000313" key="1">
    <source>
        <dbReference type="EMBL" id="KAI4349423.1"/>
    </source>
</evidence>
<reference evidence="1 2" key="1">
    <citation type="journal article" date="2022" name="DNA Res.">
        <title>Chromosomal-level genome assembly of the orchid tree Bauhinia variegata (Leguminosae; Cercidoideae) supports the allotetraploid origin hypothesis of Bauhinia.</title>
        <authorList>
            <person name="Zhong Y."/>
            <person name="Chen Y."/>
            <person name="Zheng D."/>
            <person name="Pang J."/>
            <person name="Liu Y."/>
            <person name="Luo S."/>
            <person name="Meng S."/>
            <person name="Qian L."/>
            <person name="Wei D."/>
            <person name="Dai S."/>
            <person name="Zhou R."/>
        </authorList>
    </citation>
    <scope>NUCLEOTIDE SEQUENCE [LARGE SCALE GENOMIC DNA]</scope>
    <source>
        <strain evidence="1">BV-YZ2020</strain>
    </source>
</reference>
<comment type="caution">
    <text evidence="1">The sequence shown here is derived from an EMBL/GenBank/DDBJ whole genome shotgun (WGS) entry which is preliminary data.</text>
</comment>
<gene>
    <name evidence="1" type="ORF">L6164_010013</name>
</gene>
<protein>
    <submittedName>
        <fullName evidence="1">Uncharacterized protein</fullName>
    </submittedName>
</protein>